<feature type="region of interest" description="Disordered" evidence="2">
    <location>
        <begin position="117"/>
        <end position="150"/>
    </location>
</feature>
<dbReference type="InterPro" id="IPR036396">
    <property type="entry name" value="Cyt_P450_sf"/>
</dbReference>
<dbReference type="GO" id="GO:0004497">
    <property type="term" value="F:monooxygenase activity"/>
    <property type="evidence" value="ECO:0007669"/>
    <property type="project" value="InterPro"/>
</dbReference>
<dbReference type="Pfam" id="PF00067">
    <property type="entry name" value="p450"/>
    <property type="match status" value="1"/>
</dbReference>
<dbReference type="PRINTS" id="PR00359">
    <property type="entry name" value="BP450"/>
</dbReference>
<protein>
    <recommendedName>
        <fullName evidence="5">Cytochrome P450</fullName>
    </recommendedName>
</protein>
<evidence type="ECO:0008006" key="5">
    <source>
        <dbReference type="Google" id="ProtNLM"/>
    </source>
</evidence>
<reference evidence="3" key="1">
    <citation type="submission" date="2021-01" db="EMBL/GenBank/DDBJ databases">
        <title>Whole genome shotgun sequence of Rugosimonospora africana NBRC 104875.</title>
        <authorList>
            <person name="Komaki H."/>
            <person name="Tamura T."/>
        </authorList>
    </citation>
    <scope>NUCLEOTIDE SEQUENCE</scope>
    <source>
        <strain evidence="3">NBRC 104875</strain>
    </source>
</reference>
<comment type="caution">
    <text evidence="3">The sequence shown here is derived from an EMBL/GenBank/DDBJ whole genome shotgun (WGS) entry which is preliminary data.</text>
</comment>
<gene>
    <name evidence="3" type="ORF">Raf01_01000</name>
</gene>
<accession>A0A8J3QJ61</accession>
<evidence type="ECO:0000256" key="1">
    <source>
        <dbReference type="ARBA" id="ARBA00010617"/>
    </source>
</evidence>
<dbReference type="InterPro" id="IPR002397">
    <property type="entry name" value="Cyt_P450_B"/>
</dbReference>
<dbReference type="Gene3D" id="1.10.630.10">
    <property type="entry name" value="Cytochrome P450"/>
    <property type="match status" value="1"/>
</dbReference>
<dbReference type="Proteomes" id="UP000642748">
    <property type="component" value="Unassembled WGS sequence"/>
</dbReference>
<dbReference type="PANTHER" id="PTHR46696:SF1">
    <property type="entry name" value="CYTOCHROME P450 YJIB-RELATED"/>
    <property type="match status" value="1"/>
</dbReference>
<sequence length="348" mass="36466">MPVATRITVRRHAEVRAVLLDPRFGVPPVPRTAATSGIAWLRAHVSRFSAGADHERRRALAIDELVRIGTGTLRQRAAQRTAAVLAATGVPVDLMATVARTVPVGVLAEALGVTDSDQSGSARLAPRDDPDQSADKSGSARLAPRDDPDQSVTADVALVSGAYFPGSDAGPLVDAAVARLVASFGGVADEATAARIGLLVQACDATAGLIGNTVLALSRHRYPDPTDAVVAETLRYDPPVRAMSRVALAPAWIDGRQVPAGTAVRLDIAAANRDPDVFRDPDHFDPARPERARHLTFGEGLRPCPGSGHAFALAVGVVDAVRNHQLIEAGVDLDPSANLRVPDRVVIT</sequence>
<dbReference type="GO" id="GO:0020037">
    <property type="term" value="F:heme binding"/>
    <property type="evidence" value="ECO:0007669"/>
    <property type="project" value="InterPro"/>
</dbReference>
<dbReference type="RefSeq" id="WP_203915654.1">
    <property type="nucleotide sequence ID" value="NZ_BONZ01000001.1"/>
</dbReference>
<organism evidence="3 4">
    <name type="scientific">Rugosimonospora africana</name>
    <dbReference type="NCBI Taxonomy" id="556532"/>
    <lineage>
        <taxon>Bacteria</taxon>
        <taxon>Bacillati</taxon>
        <taxon>Actinomycetota</taxon>
        <taxon>Actinomycetes</taxon>
        <taxon>Micromonosporales</taxon>
        <taxon>Micromonosporaceae</taxon>
        <taxon>Rugosimonospora</taxon>
    </lineage>
</organism>
<evidence type="ECO:0000313" key="4">
    <source>
        <dbReference type="Proteomes" id="UP000642748"/>
    </source>
</evidence>
<keyword evidence="4" id="KW-1185">Reference proteome</keyword>
<name>A0A8J3QJ61_9ACTN</name>
<comment type="similarity">
    <text evidence="1">Belongs to the cytochrome P450 family.</text>
</comment>
<dbReference type="InterPro" id="IPR001128">
    <property type="entry name" value="Cyt_P450"/>
</dbReference>
<evidence type="ECO:0000313" key="3">
    <source>
        <dbReference type="EMBL" id="GIH11928.1"/>
    </source>
</evidence>
<dbReference type="PANTHER" id="PTHR46696">
    <property type="entry name" value="P450, PUTATIVE (EUROFUNG)-RELATED"/>
    <property type="match status" value="1"/>
</dbReference>
<evidence type="ECO:0000256" key="2">
    <source>
        <dbReference type="SAM" id="MobiDB-lite"/>
    </source>
</evidence>
<proteinExistence type="inferred from homology"/>
<dbReference type="EMBL" id="BONZ01000001">
    <property type="protein sequence ID" value="GIH11928.1"/>
    <property type="molecule type" value="Genomic_DNA"/>
</dbReference>
<dbReference type="GO" id="GO:0005506">
    <property type="term" value="F:iron ion binding"/>
    <property type="evidence" value="ECO:0007669"/>
    <property type="project" value="InterPro"/>
</dbReference>
<dbReference type="AlphaFoldDB" id="A0A8J3QJ61"/>
<feature type="compositionally biased region" description="Basic and acidic residues" evidence="2">
    <location>
        <begin position="125"/>
        <end position="134"/>
    </location>
</feature>
<dbReference type="GO" id="GO:0016705">
    <property type="term" value="F:oxidoreductase activity, acting on paired donors, with incorporation or reduction of molecular oxygen"/>
    <property type="evidence" value="ECO:0007669"/>
    <property type="project" value="InterPro"/>
</dbReference>
<dbReference type="SUPFAM" id="SSF48264">
    <property type="entry name" value="Cytochrome P450"/>
    <property type="match status" value="1"/>
</dbReference>